<dbReference type="PANTHER" id="PTHR31807:SF38">
    <property type="entry name" value="QWRF MOTIF-CONTAINING PROTEIN 9"/>
    <property type="match status" value="1"/>
</dbReference>
<comment type="similarity">
    <text evidence="1">Belongs to the QWRF family.</text>
</comment>
<feature type="compositionally biased region" description="Low complexity" evidence="2">
    <location>
        <begin position="1"/>
        <end position="13"/>
    </location>
</feature>
<comment type="caution">
    <text evidence="3">The sequence shown here is derived from an EMBL/GenBank/DDBJ whole genome shotgun (WGS) entry which is preliminary data.</text>
</comment>
<dbReference type="Proteomes" id="UP001396334">
    <property type="component" value="Unassembled WGS sequence"/>
</dbReference>
<dbReference type="EMBL" id="JBBPBN010000034">
    <property type="protein sequence ID" value="KAK9002858.1"/>
    <property type="molecule type" value="Genomic_DNA"/>
</dbReference>
<name>A0ABR2QQB7_9ROSI</name>
<feature type="compositionally biased region" description="Low complexity" evidence="2">
    <location>
        <begin position="248"/>
        <end position="269"/>
    </location>
</feature>
<feature type="compositionally biased region" description="Basic and acidic residues" evidence="2">
    <location>
        <begin position="160"/>
        <end position="177"/>
    </location>
</feature>
<evidence type="ECO:0000256" key="2">
    <source>
        <dbReference type="SAM" id="MobiDB-lite"/>
    </source>
</evidence>
<evidence type="ECO:0000313" key="3">
    <source>
        <dbReference type="EMBL" id="KAK9002858.1"/>
    </source>
</evidence>
<gene>
    <name evidence="3" type="ORF">V6N11_060435</name>
</gene>
<sequence>MVAAAVSATVKTKQLGGGLPLHQSVSRPPLLRSDPENAITPRRQKSGKFTSRYLSTSSSNSVSPPTKQCPPPLVSTRTSHSKAITTTKHTTPSAIKRSQAVERRHAVTPLPNNSMDLKTGDANNNSNNCDLSVSSQGEPFSYQCRKAKPAPSPCAARQGTPERRKPTVETTPRKGTEEAGISKAERWPAKLRLPNSVTSRSVGCTDERKRLNRSVNSNVVRALQQSMTDNRDLTVVTPVKSKPQCDLATSDTGSASSGSTSGAPESSSGDGDIKPRGIVVSARSWQETANRLCRSDPGYLVPKKNTAHSKQIVRDKYGTDSPLSSPKGVLNSRGLFHWPIRPASPSKLGLGDNLVNRSSILSLVGEAFKIEENKVSDAHLLRLLHNHLLQWRFVNARADATLSAKKSNTEKSLYNVWTTTSKLRESVRTKRNELQFLRQNLKLISILKGQMIFLDEWTVLDHDYCSYLSGAIEALTASTLRLPVVCGARADVPKLKDAIFSAVDVMQAITSSICSLLSKVAKVNTLVAELRNLSTNELALLHRCKQVLPAIAAMRVKFYYVLFHSMKPAYIKLVSQLMGSLITRHGDDNLDFGSIHYNVKCSCIRSLKGAILILKLDASNGGNFKCAPIYEDEDVELGDESIE</sequence>
<organism evidence="3 4">
    <name type="scientific">Hibiscus sabdariffa</name>
    <name type="common">roselle</name>
    <dbReference type="NCBI Taxonomy" id="183260"/>
    <lineage>
        <taxon>Eukaryota</taxon>
        <taxon>Viridiplantae</taxon>
        <taxon>Streptophyta</taxon>
        <taxon>Embryophyta</taxon>
        <taxon>Tracheophyta</taxon>
        <taxon>Spermatophyta</taxon>
        <taxon>Magnoliopsida</taxon>
        <taxon>eudicotyledons</taxon>
        <taxon>Gunneridae</taxon>
        <taxon>Pentapetalae</taxon>
        <taxon>rosids</taxon>
        <taxon>malvids</taxon>
        <taxon>Malvales</taxon>
        <taxon>Malvaceae</taxon>
        <taxon>Malvoideae</taxon>
        <taxon>Hibiscus</taxon>
    </lineage>
</organism>
<reference evidence="3 4" key="1">
    <citation type="journal article" date="2024" name="G3 (Bethesda)">
        <title>Genome assembly of Hibiscus sabdariffa L. provides insights into metabolisms of medicinal natural products.</title>
        <authorList>
            <person name="Kim T."/>
        </authorList>
    </citation>
    <scope>NUCLEOTIDE SEQUENCE [LARGE SCALE GENOMIC DNA]</scope>
    <source>
        <strain evidence="3">TK-2024</strain>
        <tissue evidence="3">Old leaves</tissue>
    </source>
</reference>
<dbReference type="InterPro" id="IPR007573">
    <property type="entry name" value="QWRF"/>
</dbReference>
<proteinExistence type="inferred from homology"/>
<keyword evidence="4" id="KW-1185">Reference proteome</keyword>
<feature type="compositionally biased region" description="Polar residues" evidence="2">
    <location>
        <begin position="110"/>
        <end position="138"/>
    </location>
</feature>
<feature type="region of interest" description="Disordered" evidence="2">
    <location>
        <begin position="1"/>
        <end position="185"/>
    </location>
</feature>
<dbReference type="Pfam" id="PF04484">
    <property type="entry name" value="QWRF"/>
    <property type="match status" value="1"/>
</dbReference>
<accession>A0ABR2QQB7</accession>
<evidence type="ECO:0000313" key="4">
    <source>
        <dbReference type="Proteomes" id="UP001396334"/>
    </source>
</evidence>
<feature type="region of interest" description="Disordered" evidence="2">
    <location>
        <begin position="237"/>
        <end position="275"/>
    </location>
</feature>
<feature type="compositionally biased region" description="Polar residues" evidence="2">
    <location>
        <begin position="75"/>
        <end position="93"/>
    </location>
</feature>
<protein>
    <submittedName>
        <fullName evidence="3">Uncharacterized protein</fullName>
    </submittedName>
</protein>
<dbReference type="PANTHER" id="PTHR31807">
    <property type="entry name" value="AUGMIN FAMILY MEMBER"/>
    <property type="match status" value="1"/>
</dbReference>
<evidence type="ECO:0000256" key="1">
    <source>
        <dbReference type="ARBA" id="ARBA00010016"/>
    </source>
</evidence>
<feature type="compositionally biased region" description="Low complexity" evidence="2">
    <location>
        <begin position="51"/>
        <end position="63"/>
    </location>
</feature>